<keyword evidence="2" id="KW-1185">Reference proteome</keyword>
<dbReference type="Proteomes" id="UP000001861">
    <property type="component" value="Unassembled WGS sequence"/>
</dbReference>
<sequence>MAMWQLGNCSISVPNEGSLLLGLISLLVYRAIRDALPDNPVAQERIIGAVVSTLGLGDILQERPMSTGADLLEVNRVAWFSGVRRKRYWYGQFQKSANCKTSYHGPTRSASSVCPDLQIGCECLTESRDPSSSSGLSGELCTASISAVSDERHRASSTLPCIVTTTSLLTECTTAFCLEDDCHLATYRLTGNQLPQCTPFPAQRRRLSIGATRTLGRDRVQMKAKCIWKRQSFFHVLPGVDVADFGSPFLEHSLAPIPVKSSAHPARQRRVISKRQIMDIILRWSQEATRSGCRSGGTGTSDVGVEHSTERILVPVGFPPHSVQREEACYPRD</sequence>
<gene>
    <name evidence="1" type="ORF">CC1G_03716</name>
</gene>
<dbReference type="eggNOG" id="ENOG502S8GC">
    <property type="taxonomic scope" value="Eukaryota"/>
</dbReference>
<dbReference type="EMBL" id="AACS02000001">
    <property type="protein sequence ID" value="EAU92929.2"/>
    <property type="molecule type" value="Genomic_DNA"/>
</dbReference>
<dbReference type="KEGG" id="cci:CC1G_03716"/>
<dbReference type="GeneID" id="6005348"/>
<dbReference type="AlphaFoldDB" id="A8N223"/>
<dbReference type="HOGENOM" id="CLU_834230_0_0_1"/>
<accession>A8N223</accession>
<dbReference type="VEuPathDB" id="FungiDB:CC1G_03716"/>
<protein>
    <submittedName>
        <fullName evidence="1">Uncharacterized protein</fullName>
    </submittedName>
</protein>
<comment type="caution">
    <text evidence="1">The sequence shown here is derived from an EMBL/GenBank/DDBJ whole genome shotgun (WGS) entry which is preliminary data.</text>
</comment>
<dbReference type="InParanoid" id="A8N223"/>
<proteinExistence type="predicted"/>
<organism evidence="1 2">
    <name type="scientific">Coprinopsis cinerea (strain Okayama-7 / 130 / ATCC MYA-4618 / FGSC 9003)</name>
    <name type="common">Inky cap fungus</name>
    <name type="synonym">Hormographiella aspergillata</name>
    <dbReference type="NCBI Taxonomy" id="240176"/>
    <lineage>
        <taxon>Eukaryota</taxon>
        <taxon>Fungi</taxon>
        <taxon>Dikarya</taxon>
        <taxon>Basidiomycota</taxon>
        <taxon>Agaricomycotina</taxon>
        <taxon>Agaricomycetes</taxon>
        <taxon>Agaricomycetidae</taxon>
        <taxon>Agaricales</taxon>
        <taxon>Agaricineae</taxon>
        <taxon>Psathyrellaceae</taxon>
        <taxon>Coprinopsis</taxon>
    </lineage>
</organism>
<dbReference type="RefSeq" id="XP_001828922.2">
    <property type="nucleotide sequence ID" value="XM_001828870.2"/>
</dbReference>
<evidence type="ECO:0000313" key="1">
    <source>
        <dbReference type="EMBL" id="EAU92929.2"/>
    </source>
</evidence>
<reference evidence="1 2" key="1">
    <citation type="journal article" date="2010" name="Proc. Natl. Acad. Sci. U.S.A.">
        <title>Insights into evolution of multicellular fungi from the assembled chromosomes of the mushroom Coprinopsis cinerea (Coprinus cinereus).</title>
        <authorList>
            <person name="Stajich J.E."/>
            <person name="Wilke S.K."/>
            <person name="Ahren D."/>
            <person name="Au C.H."/>
            <person name="Birren B.W."/>
            <person name="Borodovsky M."/>
            <person name="Burns C."/>
            <person name="Canback B."/>
            <person name="Casselton L.A."/>
            <person name="Cheng C.K."/>
            <person name="Deng J."/>
            <person name="Dietrich F.S."/>
            <person name="Fargo D.C."/>
            <person name="Farman M.L."/>
            <person name="Gathman A.C."/>
            <person name="Goldberg J."/>
            <person name="Guigo R."/>
            <person name="Hoegger P.J."/>
            <person name="Hooker J.B."/>
            <person name="Huggins A."/>
            <person name="James T.Y."/>
            <person name="Kamada T."/>
            <person name="Kilaru S."/>
            <person name="Kodira C."/>
            <person name="Kues U."/>
            <person name="Kupfer D."/>
            <person name="Kwan H.S."/>
            <person name="Lomsadze A."/>
            <person name="Li W."/>
            <person name="Lilly W.W."/>
            <person name="Ma L.J."/>
            <person name="Mackey A.J."/>
            <person name="Manning G."/>
            <person name="Martin F."/>
            <person name="Muraguchi H."/>
            <person name="Natvig D.O."/>
            <person name="Palmerini H."/>
            <person name="Ramesh M.A."/>
            <person name="Rehmeyer C.J."/>
            <person name="Roe B.A."/>
            <person name="Shenoy N."/>
            <person name="Stanke M."/>
            <person name="Ter-Hovhannisyan V."/>
            <person name="Tunlid A."/>
            <person name="Velagapudi R."/>
            <person name="Vision T.J."/>
            <person name="Zeng Q."/>
            <person name="Zolan M.E."/>
            <person name="Pukkila P.J."/>
        </authorList>
    </citation>
    <scope>NUCLEOTIDE SEQUENCE [LARGE SCALE GENOMIC DNA]</scope>
    <source>
        <strain evidence="2">Okayama-7 / 130 / ATCC MYA-4618 / FGSC 9003</strain>
    </source>
</reference>
<name>A8N223_COPC7</name>
<dbReference type="STRING" id="240176.A8N223"/>
<dbReference type="OrthoDB" id="2937326at2759"/>
<evidence type="ECO:0000313" key="2">
    <source>
        <dbReference type="Proteomes" id="UP000001861"/>
    </source>
</evidence>